<comment type="caution">
    <text evidence="1">The sequence shown here is derived from an EMBL/GenBank/DDBJ whole genome shotgun (WGS) entry which is preliminary data.</text>
</comment>
<organism evidence="1 2">
    <name type="scientific">Zalaria obscura</name>
    <dbReference type="NCBI Taxonomy" id="2024903"/>
    <lineage>
        <taxon>Eukaryota</taxon>
        <taxon>Fungi</taxon>
        <taxon>Dikarya</taxon>
        <taxon>Ascomycota</taxon>
        <taxon>Pezizomycotina</taxon>
        <taxon>Dothideomycetes</taxon>
        <taxon>Dothideomycetidae</taxon>
        <taxon>Dothideales</taxon>
        <taxon>Zalariaceae</taxon>
        <taxon>Zalaria</taxon>
    </lineage>
</organism>
<protein>
    <submittedName>
        <fullName evidence="1">Uncharacterized protein</fullName>
    </submittedName>
</protein>
<gene>
    <name evidence="1" type="ORF">M8818_000553</name>
</gene>
<proteinExistence type="predicted"/>
<dbReference type="Proteomes" id="UP001320706">
    <property type="component" value="Unassembled WGS sequence"/>
</dbReference>
<keyword evidence="2" id="KW-1185">Reference proteome</keyword>
<dbReference type="EMBL" id="JAMKPW020000002">
    <property type="protein sequence ID" value="KAK8220137.1"/>
    <property type="molecule type" value="Genomic_DNA"/>
</dbReference>
<evidence type="ECO:0000313" key="2">
    <source>
        <dbReference type="Proteomes" id="UP001320706"/>
    </source>
</evidence>
<accession>A0ACC3SNV1</accession>
<reference evidence="1" key="1">
    <citation type="submission" date="2024-02" db="EMBL/GenBank/DDBJ databases">
        <title>Metagenome Assembled Genome of Zalaria obscura JY119.</title>
        <authorList>
            <person name="Vighnesh L."/>
            <person name="Jagadeeshwari U."/>
            <person name="Venkata Ramana C."/>
            <person name="Sasikala C."/>
        </authorList>
    </citation>
    <scope>NUCLEOTIDE SEQUENCE</scope>
    <source>
        <strain evidence="1">JY119</strain>
    </source>
</reference>
<name>A0ACC3SNV1_9PEZI</name>
<sequence length="1221" mass="133865">MPAGGTALAVLEEDPENDNTPKSPGPLRLNTQTESPAPGPVSASTNAPNTPVTMRKPSVAFASPTTPVSARKPSVVRSSPTTARKPSVIYSSPTTPASERRPSVIHDIVIPPHLFTIDNPSVRFGSEDGTRRRASRTPRKDSRAKFDVHRIALDQGLEVQAALKGRSSSISVGAIGRRASRQGSASSGTRERNASLTPNWPTPFTLGGPKTEKTELVDPFAPTRLRKPSDTPSWLSGSSTASPTRKGSNAGEPPSPSAPKKAALKKSARFADTTRKPSLSGLPEEKATSGVPFGDFTFETGGDQTISRASSQDIDPALSRTGSVEADPLQVLHAPRQEAVLLPAATGWRHGTMTGRRDTMTGRRGTMGERRGTIVGRAAGRAASVVATTFQNATNKVRRSTMWDVYEQAKERGAELQRTQFMMIAFEAAFYVILLAFIYFVLIGLPLWNGTVYWLYRLIKDRFVVQGTWAVTIGIAFLYAYLPLLIFFEPDPLMPEDLNNIDTTKTPGAHDTALMIPCYKSANLIGATLEAALKVFPPSHIYVIANGNSPTPLDNTEEVCRPYGVNHIWSPVGSKIVAQFVGCFAARQFKNVLLIDDDCALPPNFPIVSDRMVGNVKCVGYTIKSVGPESSRGTFAQQAQDLEYKLSGIQRAFAGKVGSATFPHGAISLWDTEFLISTFYEHPGFSVSEDWFFGHVARELGSRIIMCTSVFIETETPDAIFVSSGGARGGFGEMTIFKQRFLRWNFFFVNGMYYNMAYIFGSWKLGWYELGAKLFVFQEVYETLLYLLTPFVLPISFIVRPAFCGYLFAGVFGLYFLNAMLFNEFHLRRKKEQVHWVAVYVYYPLYKVILTFVNVGSCYWSLYKYAKYFAKRHPKIIEDEKAVNVVLRMEESDHVDGKTVNGRRMTVAAIGAALDATIVEEDEVGPTERRMTVTTMGPRMGSTVAIGPAIGPGGRRMTLTVVSDKEQPQLSLKTDLGPISDVDSLSPTQSVTQAIATRDFADISGGRRGSTRPPQSGRRYTPPDVSGGRRGSTRPPFESSSLEVTGGRRGSTRPSFGLPWIGSPSGSRKSSTSSPRRKSTSGRNMLVLPSPGGRRPSDRSLVPSIEEEDEPTMDDELMTRLKQIEQRLNVNNIHAVDFAIEELPEEADLPPPMAPRSRQPSSVMSSALPMVEEEHEHPSPGHEIPMQNLESEDDSKGESSDAKEEVAEEDPRKTDDSRSMV</sequence>
<evidence type="ECO:0000313" key="1">
    <source>
        <dbReference type="EMBL" id="KAK8220137.1"/>
    </source>
</evidence>